<feature type="non-terminal residue" evidence="3">
    <location>
        <position position="1"/>
    </location>
</feature>
<gene>
    <name evidence="3" type="ORF">C3L33_08991</name>
</gene>
<dbReference type="AlphaFoldDB" id="A0A6A4LIM4"/>
<keyword evidence="2" id="KW-0472">Membrane</keyword>
<protein>
    <submittedName>
        <fullName evidence="3">Uncharacterized protein</fullName>
    </submittedName>
</protein>
<feature type="region of interest" description="Disordered" evidence="1">
    <location>
        <begin position="1"/>
        <end position="23"/>
    </location>
</feature>
<keyword evidence="4" id="KW-1185">Reference proteome</keyword>
<accession>A0A6A4LIM4</accession>
<evidence type="ECO:0000256" key="1">
    <source>
        <dbReference type="SAM" id="MobiDB-lite"/>
    </source>
</evidence>
<evidence type="ECO:0000256" key="2">
    <source>
        <dbReference type="SAM" id="Phobius"/>
    </source>
</evidence>
<evidence type="ECO:0000313" key="3">
    <source>
        <dbReference type="EMBL" id="KAE9459103.1"/>
    </source>
</evidence>
<keyword evidence="2" id="KW-1133">Transmembrane helix</keyword>
<keyword evidence="2" id="KW-0812">Transmembrane</keyword>
<sequence>MQLKFGAEDDGNAPNIPASSGHKNFYTDQAMHVALLGNRQNAHRSDIARYPLDLTECMIGREIDNRRIREEILNLEVFRQRKLEEEVIRETMMEREMISMPRVGSLVDSLLRRDVPGAPLLSRGDGFRTGIGFGTELEGGIEGRLSWRVRWTMGVSEVFIFRGIRDRLREVVVFLLLVFAGYVLASLIDDESVALLGIRQNAHRSDITRYPSILTEFLIGREIKNRRIREEMEKLEVFRQRKLEEEVIREMRMGREISMPQVGLGLSLVDSLLQPDVPGVPLLSRKDGLRTGKGLGTGIGFGTELEHGIDGRLSLAGSMDNGGFGDFPLQGQPRSVVHNGVALNPSST</sequence>
<dbReference type="OrthoDB" id="434647at2759"/>
<name>A0A6A4LIM4_9ERIC</name>
<dbReference type="EMBL" id="QEFC01001205">
    <property type="protein sequence ID" value="KAE9459103.1"/>
    <property type="molecule type" value="Genomic_DNA"/>
</dbReference>
<dbReference type="Proteomes" id="UP000428333">
    <property type="component" value="Linkage Group LG05"/>
</dbReference>
<reference evidence="3 4" key="1">
    <citation type="journal article" date="2019" name="Genome Biol. Evol.">
        <title>The Rhododendron genome and chromosomal organization provide insight into shared whole-genome duplications across the heath family (Ericaceae).</title>
        <authorList>
            <person name="Soza V.L."/>
            <person name="Lindsley D."/>
            <person name="Waalkes A."/>
            <person name="Ramage E."/>
            <person name="Patwardhan R.P."/>
            <person name="Burton J.N."/>
            <person name="Adey A."/>
            <person name="Kumar A."/>
            <person name="Qiu R."/>
            <person name="Shendure J."/>
            <person name="Hall B."/>
        </authorList>
    </citation>
    <scope>NUCLEOTIDE SEQUENCE [LARGE SCALE GENOMIC DNA]</scope>
    <source>
        <strain evidence="3">RSF 1966-606</strain>
    </source>
</reference>
<proteinExistence type="predicted"/>
<comment type="caution">
    <text evidence="3">The sequence shown here is derived from an EMBL/GenBank/DDBJ whole genome shotgun (WGS) entry which is preliminary data.</text>
</comment>
<feature type="transmembrane region" description="Helical" evidence="2">
    <location>
        <begin position="171"/>
        <end position="188"/>
    </location>
</feature>
<organism evidence="3 4">
    <name type="scientific">Rhododendron williamsianum</name>
    <dbReference type="NCBI Taxonomy" id="262921"/>
    <lineage>
        <taxon>Eukaryota</taxon>
        <taxon>Viridiplantae</taxon>
        <taxon>Streptophyta</taxon>
        <taxon>Embryophyta</taxon>
        <taxon>Tracheophyta</taxon>
        <taxon>Spermatophyta</taxon>
        <taxon>Magnoliopsida</taxon>
        <taxon>eudicotyledons</taxon>
        <taxon>Gunneridae</taxon>
        <taxon>Pentapetalae</taxon>
        <taxon>asterids</taxon>
        <taxon>Ericales</taxon>
        <taxon>Ericaceae</taxon>
        <taxon>Ericoideae</taxon>
        <taxon>Rhodoreae</taxon>
        <taxon>Rhododendron</taxon>
    </lineage>
</organism>
<evidence type="ECO:0000313" key="4">
    <source>
        <dbReference type="Proteomes" id="UP000428333"/>
    </source>
</evidence>